<dbReference type="InterPro" id="IPR029069">
    <property type="entry name" value="HotDog_dom_sf"/>
</dbReference>
<dbReference type="SUPFAM" id="SSF54637">
    <property type="entry name" value="Thioesterase/thiol ester dehydrase-isomerase"/>
    <property type="match status" value="1"/>
</dbReference>
<protein>
    <submittedName>
        <fullName evidence="2">Thioesterase-like superfamily protein</fullName>
    </submittedName>
</protein>
<dbReference type="EMBL" id="FOEE01000005">
    <property type="protein sequence ID" value="SEO85195.1"/>
    <property type="molecule type" value="Genomic_DNA"/>
</dbReference>
<reference evidence="3" key="1">
    <citation type="submission" date="2016-10" db="EMBL/GenBank/DDBJ databases">
        <authorList>
            <person name="Varghese N."/>
            <person name="Submissions S."/>
        </authorList>
    </citation>
    <scope>NUCLEOTIDE SEQUENCE [LARGE SCALE GENOMIC DNA]</scope>
    <source>
        <strain evidence="3">DSM 45413</strain>
    </source>
</reference>
<accession>A0A1H8T319</accession>
<dbReference type="InterPro" id="IPR042171">
    <property type="entry name" value="Acyl-CoA_hotdog"/>
</dbReference>
<dbReference type="Proteomes" id="UP000198960">
    <property type="component" value="Unassembled WGS sequence"/>
</dbReference>
<dbReference type="STRING" id="673521.SAMN05660991_02022"/>
<dbReference type="Gene3D" id="2.40.160.210">
    <property type="entry name" value="Acyl-CoA thioesterase, double hotdog domain"/>
    <property type="match status" value="1"/>
</dbReference>
<proteinExistence type="predicted"/>
<evidence type="ECO:0000313" key="2">
    <source>
        <dbReference type="EMBL" id="SEO85195.1"/>
    </source>
</evidence>
<name>A0A1H8T319_9ACTN</name>
<evidence type="ECO:0000313" key="3">
    <source>
        <dbReference type="Proteomes" id="UP000198960"/>
    </source>
</evidence>
<dbReference type="InterPro" id="IPR049449">
    <property type="entry name" value="TesB_ACOT8-like_N"/>
</dbReference>
<dbReference type="Pfam" id="PF13622">
    <property type="entry name" value="4HBT_3"/>
    <property type="match status" value="1"/>
</dbReference>
<dbReference type="AlphaFoldDB" id="A0A1H8T319"/>
<keyword evidence="3" id="KW-1185">Reference proteome</keyword>
<gene>
    <name evidence="2" type="ORF">SAMN05660991_02022</name>
</gene>
<organism evidence="2 3">
    <name type="scientific">Trujillonella endophytica</name>
    <dbReference type="NCBI Taxonomy" id="673521"/>
    <lineage>
        <taxon>Bacteria</taxon>
        <taxon>Bacillati</taxon>
        <taxon>Actinomycetota</taxon>
        <taxon>Actinomycetes</taxon>
        <taxon>Geodermatophilales</taxon>
        <taxon>Geodermatophilaceae</taxon>
        <taxon>Trujillonella</taxon>
    </lineage>
</organism>
<sequence length="266" mass="28123">MAARALFLRENDTYVATELAQGAWDPGDANGGSVLALLGHCLEDVPSLVPMTPARMTADLMRPVPLHRPLTVTTSVVREGKKIQLVDLSLHVDGVLHARASALRLRDADLTGRDDLPAGSAGTVPQLVPPEAAESLRESSVSQAGFLWGVDMRYAPSRDGTTTGVWVRLEVPVVDGEAVRTSARAALAFDFANNINVAMPPGTATTINPDVSAHLLRPMTGEWVALTGGTRFSPSLGRGVSTASLSDLDGVFAEVTVCQLVQPRAR</sequence>
<evidence type="ECO:0000259" key="1">
    <source>
        <dbReference type="Pfam" id="PF13622"/>
    </source>
</evidence>
<dbReference type="RefSeq" id="WP_170861050.1">
    <property type="nucleotide sequence ID" value="NZ_FOEE01000005.1"/>
</dbReference>
<feature type="domain" description="Acyl-CoA thioesterase-like N-terminal HotDog" evidence="1">
    <location>
        <begin position="22"/>
        <end position="103"/>
    </location>
</feature>